<dbReference type="KEGG" id="dvn:HQ394_17385"/>
<evidence type="ECO:0000313" key="2">
    <source>
        <dbReference type="Proteomes" id="UP000516369"/>
    </source>
</evidence>
<name>A0A7H1N4Y0_9PROT</name>
<sequence length="90" mass="10216">MPELTVALNEFLIDRAPRSAFHTLWQDIEFLDTDRNGVVVVDANALRLRATYYLLPAADVLVSYYDDRSAALAKMQIRRFKIANGSLQSL</sequence>
<dbReference type="EMBL" id="CP053923">
    <property type="protein sequence ID" value="QNT70766.1"/>
    <property type="molecule type" value="Genomic_DNA"/>
</dbReference>
<dbReference type="RefSeq" id="WP_190261234.1">
    <property type="nucleotide sequence ID" value="NZ_CP053923.1"/>
</dbReference>
<reference evidence="1 2" key="1">
    <citation type="submission" date="2020-05" db="EMBL/GenBank/DDBJ databases">
        <title>Complete closed genome sequence of Defluviicoccus vanus.</title>
        <authorList>
            <person name="Bessarab I."/>
            <person name="Arumugam K."/>
            <person name="Maszenan A.M."/>
            <person name="Seviour R.J."/>
            <person name="Williams R.B."/>
        </authorList>
    </citation>
    <scope>NUCLEOTIDE SEQUENCE [LARGE SCALE GENOMIC DNA]</scope>
    <source>
        <strain evidence="1 2">Ben 114</strain>
    </source>
</reference>
<protein>
    <submittedName>
        <fullName evidence="1">Uncharacterized protein</fullName>
    </submittedName>
</protein>
<gene>
    <name evidence="1" type="ORF">HQ394_17385</name>
</gene>
<dbReference type="Proteomes" id="UP000516369">
    <property type="component" value="Chromosome"/>
</dbReference>
<keyword evidence="2" id="KW-1185">Reference proteome</keyword>
<dbReference type="AlphaFoldDB" id="A0A7H1N4Y0"/>
<evidence type="ECO:0000313" key="1">
    <source>
        <dbReference type="EMBL" id="QNT70766.1"/>
    </source>
</evidence>
<organism evidence="1 2">
    <name type="scientific">Defluviicoccus vanus</name>
    <dbReference type="NCBI Taxonomy" id="111831"/>
    <lineage>
        <taxon>Bacteria</taxon>
        <taxon>Pseudomonadati</taxon>
        <taxon>Pseudomonadota</taxon>
        <taxon>Alphaproteobacteria</taxon>
        <taxon>Rhodospirillales</taxon>
        <taxon>Rhodospirillaceae</taxon>
        <taxon>Defluviicoccus</taxon>
    </lineage>
</organism>
<proteinExistence type="predicted"/>
<accession>A0A7H1N4Y0</accession>